<evidence type="ECO:0000313" key="2">
    <source>
        <dbReference type="EMBL" id="CAD7669478.1"/>
    </source>
</evidence>
<dbReference type="Proteomes" id="UP000645828">
    <property type="component" value="Unassembled WGS sequence"/>
</dbReference>
<dbReference type="InterPro" id="IPR036282">
    <property type="entry name" value="Glutathione-S-Trfase_C_sf"/>
</dbReference>
<dbReference type="SUPFAM" id="SSF47616">
    <property type="entry name" value="GST C-terminal domain-like"/>
    <property type="match status" value="1"/>
</dbReference>
<dbReference type="Pfam" id="PF00043">
    <property type="entry name" value="GST_C"/>
    <property type="match status" value="1"/>
</dbReference>
<accession>A0A811XY31</accession>
<dbReference type="EMBL" id="CAJHUB010000653">
    <property type="protein sequence ID" value="CAD7669478.1"/>
    <property type="molecule type" value="Genomic_DNA"/>
</dbReference>
<protein>
    <submittedName>
        <fullName evidence="2">(raccoon dog) hypothetical protein</fullName>
    </submittedName>
</protein>
<dbReference type="InterPro" id="IPR004046">
    <property type="entry name" value="GST_C"/>
</dbReference>
<evidence type="ECO:0000313" key="3">
    <source>
        <dbReference type="Proteomes" id="UP000645828"/>
    </source>
</evidence>
<comment type="caution">
    <text evidence="2">The sequence shown here is derived from an EMBL/GenBank/DDBJ whole genome shotgun (WGS) entry which is preliminary data.</text>
</comment>
<proteinExistence type="predicted"/>
<keyword evidence="3" id="KW-1185">Reference proteome</keyword>
<reference evidence="2" key="1">
    <citation type="submission" date="2020-12" db="EMBL/GenBank/DDBJ databases">
        <authorList>
            <consortium name="Molecular Ecology Group"/>
        </authorList>
    </citation>
    <scope>NUCLEOTIDE SEQUENCE</scope>
    <source>
        <strain evidence="2">TBG_1078</strain>
    </source>
</reference>
<dbReference type="AlphaFoldDB" id="A0A811XY31"/>
<dbReference type="Gene3D" id="1.20.1050.130">
    <property type="match status" value="1"/>
</dbReference>
<evidence type="ECO:0000259" key="1">
    <source>
        <dbReference type="Pfam" id="PF00043"/>
    </source>
</evidence>
<name>A0A811XY31_NYCPR</name>
<feature type="domain" description="Glutathione S-transferase C-terminal" evidence="1">
    <location>
        <begin position="30"/>
        <end position="62"/>
    </location>
</feature>
<sequence length="86" mass="10032">MDTCLYFARNCYSPDFEKLKPEYLDVLPEYLVYNILDVLHIFESKCLEAFPNLKDFMAHFEGLKKMSASCFLPGPLFLKIAVWGNK</sequence>
<gene>
    <name evidence="2" type="ORF">NYPRO_LOCUS2272</name>
</gene>
<organism evidence="2 3">
    <name type="scientific">Nyctereutes procyonoides</name>
    <name type="common">Raccoon dog</name>
    <name type="synonym">Canis procyonoides</name>
    <dbReference type="NCBI Taxonomy" id="34880"/>
    <lineage>
        <taxon>Eukaryota</taxon>
        <taxon>Metazoa</taxon>
        <taxon>Chordata</taxon>
        <taxon>Craniata</taxon>
        <taxon>Vertebrata</taxon>
        <taxon>Euteleostomi</taxon>
        <taxon>Mammalia</taxon>
        <taxon>Eutheria</taxon>
        <taxon>Laurasiatheria</taxon>
        <taxon>Carnivora</taxon>
        <taxon>Caniformia</taxon>
        <taxon>Canidae</taxon>
        <taxon>Nyctereutes</taxon>
    </lineage>
</organism>